<dbReference type="RefSeq" id="WP_031599151.1">
    <property type="nucleotide sequence ID" value="NZ_LJPW01000040.1"/>
</dbReference>
<dbReference type="EMBL" id="RBOC01000083">
    <property type="protein sequence ID" value="RMM10116.1"/>
    <property type="molecule type" value="Genomic_DNA"/>
</dbReference>
<proteinExistence type="predicted"/>
<protein>
    <submittedName>
        <fullName evidence="1">Uncharacterized protein</fullName>
    </submittedName>
</protein>
<sequence length="218" mass="24602">MSDELERRISQKVFEEVGITIGSKDPIYALAVICKEIVKEDKEEYIELQQHIIREIRDIPFEIGKTVERISLAVEEAENTATTLCKSSRDLLKGNSAAIIEEAKKSLDLITRDQVAIALSQINLSFSALEARAKSLGADTPRRIPRWLSTGALSLSLLVCILLFPPVVFFQVMKNAELDHQVNYFARELIVLERSVANQPKPVQENIKRTAEKEKKDL</sequence>
<comment type="caution">
    <text evidence="1">The sequence shown here is derived from an EMBL/GenBank/DDBJ whole genome shotgun (WGS) entry which is preliminary data.</text>
</comment>
<name>A0A0P9M2Y3_9PSED</name>
<evidence type="ECO:0000313" key="1">
    <source>
        <dbReference type="EMBL" id="RMM10116.1"/>
    </source>
</evidence>
<dbReference type="AlphaFoldDB" id="A0A0P9M2Y3"/>
<evidence type="ECO:0000313" key="2">
    <source>
        <dbReference type="Proteomes" id="UP000278587"/>
    </source>
</evidence>
<reference evidence="1 2" key="1">
    <citation type="submission" date="2018-08" db="EMBL/GenBank/DDBJ databases">
        <title>Recombination of ecologically and evolutionarily significant loci maintains genetic cohesion in the Pseudomonas syringae species complex.</title>
        <authorList>
            <person name="Dillon M."/>
            <person name="Thakur S."/>
            <person name="Almeida R.N.D."/>
            <person name="Weir B.S."/>
            <person name="Guttman D.S."/>
        </authorList>
    </citation>
    <scope>NUCLEOTIDE SEQUENCE [LARGE SCALE GENOMIC DNA]</scope>
    <source>
        <strain evidence="1 2">ICMP 4086</strain>
    </source>
</reference>
<accession>A0A0P9M2Y3</accession>
<dbReference type="Proteomes" id="UP000278587">
    <property type="component" value="Unassembled WGS sequence"/>
</dbReference>
<organism evidence="1 2">
    <name type="scientific">Pseudomonas caricapapayae</name>
    <dbReference type="NCBI Taxonomy" id="46678"/>
    <lineage>
        <taxon>Bacteria</taxon>
        <taxon>Pseudomonadati</taxon>
        <taxon>Pseudomonadota</taxon>
        <taxon>Gammaproteobacteria</taxon>
        <taxon>Pseudomonadales</taxon>
        <taxon>Pseudomonadaceae</taxon>
        <taxon>Pseudomonas</taxon>
    </lineage>
</organism>
<gene>
    <name evidence="1" type="ORF">ALQ84_200043</name>
</gene>